<protein>
    <submittedName>
        <fullName evidence="1">Uncharacterized protein</fullName>
    </submittedName>
</protein>
<organism evidence="1 2">
    <name type="scientific">Vigna mungo</name>
    <name type="common">Black gram</name>
    <name type="synonym">Phaseolus mungo</name>
    <dbReference type="NCBI Taxonomy" id="3915"/>
    <lineage>
        <taxon>Eukaryota</taxon>
        <taxon>Viridiplantae</taxon>
        <taxon>Streptophyta</taxon>
        <taxon>Embryophyta</taxon>
        <taxon>Tracheophyta</taxon>
        <taxon>Spermatophyta</taxon>
        <taxon>Magnoliopsida</taxon>
        <taxon>eudicotyledons</taxon>
        <taxon>Gunneridae</taxon>
        <taxon>Pentapetalae</taxon>
        <taxon>rosids</taxon>
        <taxon>fabids</taxon>
        <taxon>Fabales</taxon>
        <taxon>Fabaceae</taxon>
        <taxon>Papilionoideae</taxon>
        <taxon>50 kb inversion clade</taxon>
        <taxon>NPAAA clade</taxon>
        <taxon>indigoferoid/millettioid clade</taxon>
        <taxon>Phaseoleae</taxon>
        <taxon>Vigna</taxon>
    </lineage>
</organism>
<gene>
    <name evidence="1" type="ORF">V8G54_005342</name>
</gene>
<keyword evidence="2" id="KW-1185">Reference proteome</keyword>
<reference evidence="1 2" key="1">
    <citation type="journal article" date="2023" name="Life. Sci Alliance">
        <title>Evolutionary insights into 3D genome organization and epigenetic landscape of Vigna mungo.</title>
        <authorList>
            <person name="Junaid A."/>
            <person name="Singh B."/>
            <person name="Bhatia S."/>
        </authorList>
    </citation>
    <scope>NUCLEOTIDE SEQUENCE [LARGE SCALE GENOMIC DNA]</scope>
    <source>
        <strain evidence="1">Urdbean</strain>
    </source>
</reference>
<proteinExistence type="predicted"/>
<accession>A0AAQ3NY51</accession>
<dbReference type="Proteomes" id="UP001374535">
    <property type="component" value="Chromosome 2"/>
</dbReference>
<sequence>MASSIPNWRVRTCLDTSYIIAMNHLLREDHVLRICETPFRWCVYLREKEVLRAIRKRYVTEWILDKENIEIEGCMSWLVNLLWYSGYSQGDEMKVAVIEDHQWSSGGPQLTWSWLEMCLKGWISWLTNPCMYKGVHPWSLHVAFMHFGHPVALKGPPVVKWRTTGDFGCYFVKVDLGWISWLTNPCMYKGVHPWSLHVAFMHFGHPVELKGPPVVKWRTTGDFGCYFVKVDLVLVGNVSQGMDFMVDKPLHV</sequence>
<dbReference type="EMBL" id="CP144699">
    <property type="protein sequence ID" value="WVZ18020.1"/>
    <property type="molecule type" value="Genomic_DNA"/>
</dbReference>
<name>A0AAQ3NY51_VIGMU</name>
<dbReference type="AlphaFoldDB" id="A0AAQ3NY51"/>
<evidence type="ECO:0000313" key="1">
    <source>
        <dbReference type="EMBL" id="WVZ18020.1"/>
    </source>
</evidence>
<evidence type="ECO:0000313" key="2">
    <source>
        <dbReference type="Proteomes" id="UP001374535"/>
    </source>
</evidence>